<dbReference type="Pfam" id="PF00071">
    <property type="entry name" value="Ras"/>
    <property type="match status" value="1"/>
</dbReference>
<dbReference type="SMART" id="SM00175">
    <property type="entry name" value="RAB"/>
    <property type="match status" value="1"/>
</dbReference>
<dbReference type="Pfam" id="PF00651">
    <property type="entry name" value="BTB"/>
    <property type="match status" value="2"/>
</dbReference>
<name>A0A1S3I0E2_LINAN</name>
<dbReference type="STRING" id="7574.A0A1S3I0E2"/>
<dbReference type="InterPro" id="IPR000210">
    <property type="entry name" value="BTB/POZ_dom"/>
</dbReference>
<dbReference type="RefSeq" id="XP_013391292.1">
    <property type="nucleotide sequence ID" value="XM_013535838.1"/>
</dbReference>
<dbReference type="SMART" id="SM00225">
    <property type="entry name" value="BTB"/>
    <property type="match status" value="2"/>
</dbReference>
<gene>
    <name evidence="5 6" type="primary">LOC106159540</name>
</gene>
<dbReference type="CDD" id="cd18300">
    <property type="entry name" value="BTB2_POZ_RhoBTB"/>
    <property type="match status" value="1"/>
</dbReference>
<proteinExistence type="predicted"/>
<dbReference type="PRINTS" id="PR00449">
    <property type="entry name" value="RASTRNSFRMNG"/>
</dbReference>
<evidence type="ECO:0000313" key="6">
    <source>
        <dbReference type="RefSeq" id="XP_013391292.1"/>
    </source>
</evidence>
<dbReference type="PANTHER" id="PTHR24072">
    <property type="entry name" value="RHO FAMILY GTPASE"/>
    <property type="match status" value="1"/>
</dbReference>
<dbReference type="GO" id="GO:0005525">
    <property type="term" value="F:GTP binding"/>
    <property type="evidence" value="ECO:0007669"/>
    <property type="project" value="UniProtKB-KW"/>
</dbReference>
<evidence type="ECO:0000259" key="3">
    <source>
        <dbReference type="PROSITE" id="PS50097"/>
    </source>
</evidence>
<protein>
    <submittedName>
        <fullName evidence="5 6">Rho-related BTB domain-containing protein 1</fullName>
    </submittedName>
</protein>
<dbReference type="CDD" id="cd18499">
    <property type="entry name" value="BACK_RHOBTB"/>
    <property type="match status" value="1"/>
</dbReference>
<dbReference type="InterPro" id="IPR001806">
    <property type="entry name" value="Small_GTPase"/>
</dbReference>
<dbReference type="OMA" id="TIDKDCN"/>
<dbReference type="CDD" id="cd18299">
    <property type="entry name" value="BTB1_POZ_RhoBTB"/>
    <property type="match status" value="1"/>
</dbReference>
<dbReference type="OrthoDB" id="6020506at2759"/>
<dbReference type="Proteomes" id="UP000085678">
    <property type="component" value="Unplaced"/>
</dbReference>
<dbReference type="Gene3D" id="3.30.710.10">
    <property type="entry name" value="Potassium Channel Kv1.1, Chain A"/>
    <property type="match status" value="2"/>
</dbReference>
<dbReference type="InterPro" id="IPR011333">
    <property type="entry name" value="SKP1/BTB/POZ_sf"/>
</dbReference>
<dbReference type="SMART" id="SM00173">
    <property type="entry name" value="RAS"/>
    <property type="match status" value="1"/>
</dbReference>
<keyword evidence="4" id="KW-1185">Reference proteome</keyword>
<feature type="domain" description="BTB" evidence="3">
    <location>
        <begin position="457"/>
        <end position="524"/>
    </location>
</feature>
<evidence type="ECO:0000313" key="5">
    <source>
        <dbReference type="RefSeq" id="XP_013391291.1"/>
    </source>
</evidence>
<evidence type="ECO:0000313" key="4">
    <source>
        <dbReference type="Proteomes" id="UP000085678"/>
    </source>
</evidence>
<dbReference type="AlphaFoldDB" id="A0A1S3I0E2"/>
<dbReference type="InterPro" id="IPR027417">
    <property type="entry name" value="P-loop_NTPase"/>
</dbReference>
<dbReference type="RefSeq" id="XP_013391291.1">
    <property type="nucleotide sequence ID" value="XM_013535837.1"/>
</dbReference>
<evidence type="ECO:0000256" key="2">
    <source>
        <dbReference type="ARBA" id="ARBA00023134"/>
    </source>
</evidence>
<dbReference type="PROSITE" id="PS51420">
    <property type="entry name" value="RHO"/>
    <property type="match status" value="1"/>
</dbReference>
<dbReference type="PROSITE" id="PS51419">
    <property type="entry name" value="RAB"/>
    <property type="match status" value="1"/>
</dbReference>
<dbReference type="SUPFAM" id="SSF52540">
    <property type="entry name" value="P-loop containing nucleoside triphosphate hydrolases"/>
    <property type="match status" value="1"/>
</dbReference>
<reference evidence="5 6" key="1">
    <citation type="submission" date="2025-04" db="UniProtKB">
        <authorList>
            <consortium name="RefSeq"/>
        </authorList>
    </citation>
    <scope>IDENTIFICATION</scope>
    <source>
        <tissue evidence="5 6">Gonads</tissue>
    </source>
</reference>
<dbReference type="GO" id="GO:0003924">
    <property type="term" value="F:GTPase activity"/>
    <property type="evidence" value="ECO:0007669"/>
    <property type="project" value="InterPro"/>
</dbReference>
<accession>A0A1S3I0E2</accession>
<dbReference type="KEGG" id="lak:106159540"/>
<dbReference type="InterPro" id="IPR003578">
    <property type="entry name" value="Small_GTPase_Rho"/>
</dbReference>
<keyword evidence="2" id="KW-0342">GTP-binding</keyword>
<dbReference type="SUPFAM" id="SSF54695">
    <property type="entry name" value="POZ domain"/>
    <property type="match status" value="2"/>
</dbReference>
<dbReference type="PROSITE" id="PS50097">
    <property type="entry name" value="BTB"/>
    <property type="match status" value="2"/>
</dbReference>
<sequence>MIDQQQSHHEVVKCVVVGDTGTGKTRLICARACGTSYSLPHLMHTHVPTVWAIDHYRHDLEVLERSYCSVDKVDVSLRLWDTFGYHGKDRRFAYGRADVVLLCFSVVRPKTYYNLVSVWYPEIQEFCPDTPIVLVGCQVDLRHLYMDKDFIKMDKGPFFKPILEEDILTPKDGRKVAKKIGAYYYESSVYSRYGVEEVFTNAVRAALYHKRQKKFWKTQLRGIKPPLCQEPYLPPMPKPPPVQVPEMLMSFDLSGLLSSKAFSDITLQTGDVCIQAHRVCLVTASHVFCDLLIHNIGQRVENQCETPTNGATTCCTSARTVDASERLLPLTDSDNSSMEVETSQDETSTIALNHPAFLSIQRRSSEGEILLILNSDITPAALQYVLHYLYTGRALENHTVLAEAKCAAQLLQLTDLVTMITNIENRDQILNKEFEEAFFKQRCFQLKKLVLDTGLFADVHFQVDDGLVPAHKALLVSSCDPMLAMFSDNFKESAAKVVCFPGMTGDTFKTLQHYLYTGQMPDSLYNVDPIDLIAVANRLCLPNLVSHVELEVIKEFTASAEVGEDINRDVMNLLVMAELHNAHQLTEWCLYWLTVQYSTVFRKHQRQFKTLPTEMQTYLTKHRWPPLWYLREKFSHEKALKEEDKGLGKNKMPYHLKNTQRSSSESGCLCFALRGHHRRELQDRSTFPQASLED</sequence>
<keyword evidence="1" id="KW-0547">Nucleotide-binding</keyword>
<dbReference type="PROSITE" id="PS51421">
    <property type="entry name" value="RAS"/>
    <property type="match status" value="1"/>
</dbReference>
<dbReference type="SMART" id="SM00174">
    <property type="entry name" value="RHO"/>
    <property type="match status" value="1"/>
</dbReference>
<dbReference type="GO" id="GO:0007264">
    <property type="term" value="P:small GTPase-mediated signal transduction"/>
    <property type="evidence" value="ECO:0007669"/>
    <property type="project" value="InterPro"/>
</dbReference>
<evidence type="ECO:0000256" key="1">
    <source>
        <dbReference type="ARBA" id="ARBA00022741"/>
    </source>
</evidence>
<dbReference type="GeneID" id="106159540"/>
<dbReference type="Gene3D" id="3.40.50.300">
    <property type="entry name" value="P-loop containing nucleotide triphosphate hydrolases"/>
    <property type="match status" value="1"/>
</dbReference>
<feature type="domain" description="BTB" evidence="3">
    <location>
        <begin position="263"/>
        <end position="398"/>
    </location>
</feature>
<organism evidence="4 5">
    <name type="scientific">Lingula anatina</name>
    <name type="common">Brachiopod</name>
    <name type="synonym">Lingula unguis</name>
    <dbReference type="NCBI Taxonomy" id="7574"/>
    <lineage>
        <taxon>Eukaryota</taxon>
        <taxon>Metazoa</taxon>
        <taxon>Spiralia</taxon>
        <taxon>Lophotrochozoa</taxon>
        <taxon>Brachiopoda</taxon>
        <taxon>Linguliformea</taxon>
        <taxon>Lingulata</taxon>
        <taxon>Lingulida</taxon>
        <taxon>Linguloidea</taxon>
        <taxon>Lingulidae</taxon>
        <taxon>Lingula</taxon>
    </lineage>
</organism>